<reference evidence="3 4" key="1">
    <citation type="submission" date="2019-10" db="EMBL/GenBank/DDBJ databases">
        <title>Draft Genome Sequence of Cytophagaceae sp. SJW1-29.</title>
        <authorList>
            <person name="Choi A."/>
        </authorList>
    </citation>
    <scope>NUCLEOTIDE SEQUENCE [LARGE SCALE GENOMIC DNA]</scope>
    <source>
        <strain evidence="3 4">SJW1-29</strain>
    </source>
</reference>
<dbReference type="Pfam" id="PF08327">
    <property type="entry name" value="AHSA1"/>
    <property type="match status" value="1"/>
</dbReference>
<comment type="similarity">
    <text evidence="1">Belongs to the AHA1 family.</text>
</comment>
<evidence type="ECO:0000256" key="1">
    <source>
        <dbReference type="ARBA" id="ARBA00006817"/>
    </source>
</evidence>
<organism evidence="3 4">
    <name type="scientific">Salmonirosea aquatica</name>
    <dbReference type="NCBI Taxonomy" id="2654236"/>
    <lineage>
        <taxon>Bacteria</taxon>
        <taxon>Pseudomonadati</taxon>
        <taxon>Bacteroidota</taxon>
        <taxon>Cytophagia</taxon>
        <taxon>Cytophagales</taxon>
        <taxon>Spirosomataceae</taxon>
        <taxon>Salmonirosea</taxon>
    </lineage>
</organism>
<name>A0A7C9BD87_9BACT</name>
<dbReference type="AlphaFoldDB" id="A0A7C9BD87"/>
<comment type="caution">
    <text evidence="3">The sequence shown here is derived from an EMBL/GenBank/DDBJ whole genome shotgun (WGS) entry which is preliminary data.</text>
</comment>
<dbReference type="CDD" id="cd07814">
    <property type="entry name" value="SRPBCC_CalC_Aha1-like"/>
    <property type="match status" value="1"/>
</dbReference>
<evidence type="ECO:0000313" key="4">
    <source>
        <dbReference type="Proteomes" id="UP000479293"/>
    </source>
</evidence>
<dbReference type="EMBL" id="WHLY01000002">
    <property type="protein sequence ID" value="MPR34638.1"/>
    <property type="molecule type" value="Genomic_DNA"/>
</dbReference>
<dbReference type="InterPro" id="IPR023393">
    <property type="entry name" value="START-like_dom_sf"/>
</dbReference>
<evidence type="ECO:0000259" key="2">
    <source>
        <dbReference type="Pfam" id="PF08327"/>
    </source>
</evidence>
<dbReference type="SUPFAM" id="SSF55961">
    <property type="entry name" value="Bet v1-like"/>
    <property type="match status" value="1"/>
</dbReference>
<dbReference type="Gene3D" id="3.30.530.20">
    <property type="match status" value="1"/>
</dbReference>
<evidence type="ECO:0000313" key="3">
    <source>
        <dbReference type="EMBL" id="MPR34638.1"/>
    </source>
</evidence>
<dbReference type="Proteomes" id="UP000479293">
    <property type="component" value="Unassembled WGS sequence"/>
</dbReference>
<keyword evidence="4" id="KW-1185">Reference proteome</keyword>
<protein>
    <submittedName>
        <fullName evidence="3">SRPBCC domain-containing protein</fullName>
    </submittedName>
</protein>
<sequence>MTTQDYSTSILVNKSSEEVYQAINNVRGWWSEEIEGPTDELNKEWFYHYKDIHLCKMKVVELVPNKKVVWKVMENKFSFIKDKEEWVGNRIIFDISKEGTATKLTFTQEGLTSFDECFDVCRDGWNNYVNNSLYKLITTGKGEPNPKEGEGFNKELADKWKLN</sequence>
<accession>A0A7C9BD87</accession>
<proteinExistence type="inferred from homology"/>
<feature type="domain" description="Activator of Hsp90 ATPase homologue 1/2-like C-terminal" evidence="2">
    <location>
        <begin position="54"/>
        <end position="136"/>
    </location>
</feature>
<dbReference type="InterPro" id="IPR013538">
    <property type="entry name" value="ASHA1/2-like_C"/>
</dbReference>
<gene>
    <name evidence="3" type="ORF">GBK04_15050</name>
</gene>